<dbReference type="EMBL" id="AP021516">
    <property type="protein sequence ID" value="BBN69827.1"/>
    <property type="molecule type" value="Genomic_DNA"/>
</dbReference>
<feature type="region of interest" description="Disordered" evidence="1">
    <location>
        <begin position="94"/>
        <end position="114"/>
    </location>
</feature>
<feature type="compositionally biased region" description="Polar residues" evidence="1">
    <location>
        <begin position="19"/>
        <end position="29"/>
    </location>
</feature>
<feature type="compositionally biased region" description="Basic residues" evidence="1">
    <location>
        <begin position="105"/>
        <end position="114"/>
    </location>
</feature>
<name>A0A5H2XP76_PRUDU</name>
<feature type="compositionally biased region" description="Polar residues" evidence="1">
    <location>
        <begin position="94"/>
        <end position="104"/>
    </location>
</feature>
<protein>
    <submittedName>
        <fullName evidence="2">Uncharacterized protein</fullName>
    </submittedName>
</protein>
<feature type="region of interest" description="Disordered" evidence="1">
    <location>
        <begin position="1"/>
        <end position="59"/>
    </location>
</feature>
<dbReference type="AlphaFoldDB" id="A0A5H2XP76"/>
<evidence type="ECO:0000313" key="2">
    <source>
        <dbReference type="EMBL" id="BBN69827.1"/>
    </source>
</evidence>
<feature type="non-terminal residue" evidence="2">
    <location>
        <position position="1"/>
    </location>
</feature>
<gene>
    <name evidence="2" type="ORF">Prudu_1179S000200</name>
</gene>
<organism evidence="2">
    <name type="scientific">Prunus dulcis</name>
    <name type="common">Almond</name>
    <name type="synonym">Amygdalus dulcis</name>
    <dbReference type="NCBI Taxonomy" id="3755"/>
    <lineage>
        <taxon>Eukaryota</taxon>
        <taxon>Viridiplantae</taxon>
        <taxon>Streptophyta</taxon>
        <taxon>Embryophyta</taxon>
        <taxon>Tracheophyta</taxon>
        <taxon>Spermatophyta</taxon>
        <taxon>Magnoliopsida</taxon>
        <taxon>eudicotyledons</taxon>
        <taxon>Gunneridae</taxon>
        <taxon>Pentapetalae</taxon>
        <taxon>rosids</taxon>
        <taxon>fabids</taxon>
        <taxon>Rosales</taxon>
        <taxon>Rosaceae</taxon>
        <taxon>Amygdaloideae</taxon>
        <taxon>Amygdaleae</taxon>
        <taxon>Prunus</taxon>
    </lineage>
</organism>
<reference evidence="2" key="1">
    <citation type="journal article" date="2019" name="Science">
        <title>Mutation of a bHLH transcription factor allowed almond domestication.</title>
        <authorList>
            <person name="Sanchez-Perez R."/>
            <person name="Pavan S."/>
            <person name="Mazzeo R."/>
            <person name="Moldovan C."/>
            <person name="Aiese Cigliano R."/>
            <person name="Del Cueto J."/>
            <person name="Ricciardi F."/>
            <person name="Lotti C."/>
            <person name="Ricciardi L."/>
            <person name="Dicenta F."/>
            <person name="Lopez-Marques R.L."/>
            <person name="Lindberg Moller B."/>
        </authorList>
    </citation>
    <scope>NUCLEOTIDE SEQUENCE</scope>
</reference>
<evidence type="ECO:0000256" key="1">
    <source>
        <dbReference type="SAM" id="MobiDB-lite"/>
    </source>
</evidence>
<accession>A0A5H2XP76</accession>
<feature type="non-terminal residue" evidence="2">
    <location>
        <position position="114"/>
    </location>
</feature>
<proteinExistence type="predicted"/>
<sequence>AAGAASEHQWPQDRRRWNTIESPTVSNRSPLLGRPELAGKPCFPTEVPSKSPELPAQNSPSFLHQIDRAVEARGIHHWANYSFRTKVKSFGIGQNTGETLPNFRQKSKGILKGS</sequence>